<accession>A0A0J6T0Z7</accession>
<dbReference type="AlphaFoldDB" id="A0A0J6T0Z7"/>
<dbReference type="Proteomes" id="UP000035929">
    <property type="component" value="Unassembled WGS sequence"/>
</dbReference>
<reference evidence="2 3" key="1">
    <citation type="submission" date="2015-03" db="EMBL/GenBank/DDBJ databases">
        <title>Genome sequencing of Methylobacterium aquaticum DSM16371 type strain.</title>
        <authorList>
            <person name="Chaudhry V."/>
            <person name="Patil P.B."/>
        </authorList>
    </citation>
    <scope>NUCLEOTIDE SEQUENCE [LARGE SCALE GENOMIC DNA]</scope>
    <source>
        <strain evidence="2 3">DSM 16371</strain>
    </source>
</reference>
<sequence length="191" mass="20285">MMERSTILAAGALVAAWSISPASAAEFQDPKTGFSLTVPAGFVLKSPRSDAKHDFLIDVVSLTGQPPTAGNEEAVCAVGFIRFAKGSVASQADLNAMPARQKMALDIRRTLPGQGMAPQVMQAIPSEAYAGFEIVSKPTLGPDHENVSIYTAIMDRVVGRTNVICVTTKQALPDAYPVFRVIRDGTRPPAE</sequence>
<keyword evidence="1" id="KW-0732">Signal</keyword>
<feature type="chain" id="PRO_5005282290" evidence="1">
    <location>
        <begin position="25"/>
        <end position="191"/>
    </location>
</feature>
<dbReference type="PATRIC" id="fig|270351.6.peg.4951"/>
<protein>
    <submittedName>
        <fullName evidence="2">Uncharacterized protein</fullName>
    </submittedName>
</protein>
<comment type="caution">
    <text evidence="2">The sequence shown here is derived from an EMBL/GenBank/DDBJ whole genome shotgun (WGS) entry which is preliminary data.</text>
</comment>
<evidence type="ECO:0000256" key="1">
    <source>
        <dbReference type="SAM" id="SignalP"/>
    </source>
</evidence>
<proteinExistence type="predicted"/>
<gene>
    <name evidence="2" type="ORF">VP06_04670</name>
</gene>
<name>A0A0J6T0Z7_9HYPH</name>
<evidence type="ECO:0000313" key="2">
    <source>
        <dbReference type="EMBL" id="KMO39263.1"/>
    </source>
</evidence>
<feature type="signal peptide" evidence="1">
    <location>
        <begin position="1"/>
        <end position="24"/>
    </location>
</feature>
<evidence type="ECO:0000313" key="3">
    <source>
        <dbReference type="Proteomes" id="UP000035929"/>
    </source>
</evidence>
<organism evidence="2 3">
    <name type="scientific">Methylobacterium aquaticum</name>
    <dbReference type="NCBI Taxonomy" id="270351"/>
    <lineage>
        <taxon>Bacteria</taxon>
        <taxon>Pseudomonadati</taxon>
        <taxon>Pseudomonadota</taxon>
        <taxon>Alphaproteobacteria</taxon>
        <taxon>Hyphomicrobiales</taxon>
        <taxon>Methylobacteriaceae</taxon>
        <taxon>Methylobacterium</taxon>
    </lineage>
</organism>
<dbReference type="EMBL" id="LABX01000033">
    <property type="protein sequence ID" value="KMO39263.1"/>
    <property type="molecule type" value="Genomic_DNA"/>
</dbReference>